<protein>
    <submittedName>
        <fullName evidence="3">Uncharacterized protein LOC108670644 isoform X1</fullName>
    </submittedName>
</protein>
<sequence>MPDLDITHELGDYDRVSDMSFSNSTSVSNPEAKKWMTRFIDATESPHGYARETTSLHYPNTTEEHNITSLKNVSSDDHEMILLQNSPSKSAPNIKRKCSPTMSENMRKVPKSDPQNQNCSGHLKYSPKIANKTSISGNCSISKSITGELDDKGRLEMASKPGDNTPSSICETFPPNKRTQIVEKYTNSGGESIATRTLSGAMSRSKIDSSEVIGQLEFQDTKMADCINSQESANACATGVAETLDFSSSESSCCSTSIKSSDIQSQKKVDLAEPLVTNFSNIDADLRKFNVICPPADKVICCAEVTEAANQSDSSTVDAYDAEKQEFLNILGSCCVPESEASEMNRSEANVFRAKKFKLGDSSDSSTCDAFEASDSSSENENICSRNLPEISENIRTRNIELESEDENASPSKKSFKSDHETDTVPIKRTNLKMPVPMLTPIPGSGQTLIDWTAYQPAVTDTSVADPTSMRTTSDVGKHSEISVGQCQELLSATQTCTVRDCENIIDGSKKRPEGEERLLDCEKATDRKYVEKTKTEVRNITPEMPMINPIENEKPLDGDLSSAEVSSTTTDDLNADENSEFLYDSESELDDDDYDYDDFTSESSSEDGEETPEEDIVMLGLEVSSNIGYLVPGKAVARKIRNVIEGKEDTDLYGFGLNEYAFAYDTRFCNVNLGRKVTALERKVLQLFALKSIDMKEVLLPQLLAVLKENPDLPIEGMQRKSTRLKQLTKNLPEWKSDFLKKDIKEMLVYLIGLSMSLLPSVQSPISLSSHCNSPARSTNDEHIQEFDSIQEKVMSLKDEKLANSEITPQVDPLTKNSLSSKQESIATLMEAMEVTKSVPCEDLGPEKMTAVKEPQQPEVSTNLNDPSDKTTTPKRKLFSELPFPENAKKQKLLISDNVEDISTLDGIDDEIQSVKIKVLGELFTYGSELSETVSSTVTTHDSGKNSAHSKSSNLVLSEETEAMAAIDDSKQSSKDSDKEAAETKILPQIASCLDKVTEASTISDKPINKTDTIETSCDSEQLAPNNSNVNKIGEEDSNRTKQLVTPAKISNGVLCPLVAVEFSKGRQENPHQKLKSTQEEINDTQRQVESGANIKSPEKEINTISKSLNTALNQSSSNKIANAMDIMENMPNEPSIAPEVRRKLFDGEEKLDEDVANKAEETVNEISQSPLTRSNVETRRSDPAVVSDVSQPKELLPSAISSASDASEVIELNRNEGQSFMEAVKMLSKYCKAGATINNVSKGQEGPLEGVLYDLNDYDGWPKSIRNNIYPPGFPSYYLRRKVKEKYTKPIKWKWLYTKIKCNAYIRNLNHTPIMHILSTGQAHLMYGPRKKVTTKKPRLCTKTTNNMRSHDKALTNYCSNQINGFPTTHKPTASFKSNSPLENELRACQIPPLESMLPNNFLETSSENLPVTDICIPKKIPFHDHASLYESTDGISSLHDVPLRNQLASNFNVPLRTTSKCFPLHNMLLSSHPTSKKMIRSYEELAVPGPSSTPPAPTEILGVSEPLFRHAVIVALQELNFNGISMVDESGRKLRSSPWIKTEVLGEGAGSCSSNKSSNFFEELICDHLLFPGENVLLEGRYCHDLAVHRLQRKDSTLKKLAKCTYARRNLNSPTFVRNQFYEERGCLLIIKAWAKEDDKPELVEAIVTYSARVKKGTRTFTLNDEEENSIFTVPCSGAFSVDLMGHAVHVLQGPLAEVAAANAIAGRSIARLFLNLWATARDNQGRSTIVSSPFSPLEPHFRVLGARLAAEEALMLAERLGHFHAHTAMFMLGQPKEIHQIFPGVLFTLEETSRKLILEAMETISRIEKYFNAERLREGTVAHYVYYNFYLNATVDGYGKLMRLPDNDEMFCSFIIGRITLDNLVTYTTKRYVLDVKILNLSGMHVGFSFVDLLSAIVFCTHATFQPRLLTEMLVRYTVAFTNTYAAYDVAVKLSINKLLRLLDDAVEFLILEILAHPDRFLPPCSSPDDLMGVVQDVLLVSRKPALRRLRLT</sequence>
<dbReference type="Proteomes" id="UP000694843">
    <property type="component" value="Unplaced"/>
</dbReference>
<reference evidence="3" key="1">
    <citation type="submission" date="2025-08" db="UniProtKB">
        <authorList>
            <consortium name="RefSeq"/>
        </authorList>
    </citation>
    <scope>IDENTIFICATION</scope>
    <source>
        <tissue evidence="3">Whole organism</tissue>
    </source>
</reference>
<feature type="region of interest" description="Disordered" evidence="1">
    <location>
        <begin position="1068"/>
        <end position="1098"/>
    </location>
</feature>
<accession>A0A8B7NIY5</accession>
<dbReference type="KEGG" id="hazt:108670644"/>
<dbReference type="RefSeq" id="XP_018013608.2">
    <property type="nucleotide sequence ID" value="XM_018158119.2"/>
</dbReference>
<organism evidence="2 3">
    <name type="scientific">Hyalella azteca</name>
    <name type="common">Amphipod</name>
    <dbReference type="NCBI Taxonomy" id="294128"/>
    <lineage>
        <taxon>Eukaryota</taxon>
        <taxon>Metazoa</taxon>
        <taxon>Ecdysozoa</taxon>
        <taxon>Arthropoda</taxon>
        <taxon>Crustacea</taxon>
        <taxon>Multicrustacea</taxon>
        <taxon>Malacostraca</taxon>
        <taxon>Eumalacostraca</taxon>
        <taxon>Peracarida</taxon>
        <taxon>Amphipoda</taxon>
        <taxon>Senticaudata</taxon>
        <taxon>Talitrida</taxon>
        <taxon>Talitroidea</taxon>
        <taxon>Hyalellidae</taxon>
        <taxon>Hyalella</taxon>
    </lineage>
</organism>
<evidence type="ECO:0000256" key="1">
    <source>
        <dbReference type="SAM" id="MobiDB-lite"/>
    </source>
</evidence>
<feature type="compositionally biased region" description="Polar residues" evidence="1">
    <location>
        <begin position="564"/>
        <end position="573"/>
    </location>
</feature>
<gene>
    <name evidence="3" type="primary">LOC108670644</name>
</gene>
<proteinExistence type="predicted"/>
<feature type="region of interest" description="Disordered" evidence="1">
    <location>
        <begin position="537"/>
        <end position="614"/>
    </location>
</feature>
<feature type="region of interest" description="Disordered" evidence="1">
    <location>
        <begin position="1017"/>
        <end position="1038"/>
    </location>
</feature>
<feature type="compositionally biased region" description="Acidic residues" evidence="1">
    <location>
        <begin position="574"/>
        <end position="614"/>
    </location>
</feature>
<feature type="region of interest" description="Disordered" evidence="1">
    <location>
        <begin position="1161"/>
        <end position="1192"/>
    </location>
</feature>
<evidence type="ECO:0000313" key="2">
    <source>
        <dbReference type="Proteomes" id="UP000694843"/>
    </source>
</evidence>
<keyword evidence="2" id="KW-1185">Reference proteome</keyword>
<evidence type="ECO:0000313" key="3">
    <source>
        <dbReference type="RefSeq" id="XP_018013608.2"/>
    </source>
</evidence>
<feature type="compositionally biased region" description="Polar residues" evidence="1">
    <location>
        <begin position="1017"/>
        <end position="1032"/>
    </location>
</feature>
<feature type="region of interest" description="Disordered" evidence="1">
    <location>
        <begin position="88"/>
        <end position="121"/>
    </location>
</feature>
<feature type="region of interest" description="Disordered" evidence="1">
    <location>
        <begin position="853"/>
        <end position="876"/>
    </location>
</feature>
<name>A0A8B7NIY5_HYAAZ</name>
<dbReference type="GeneID" id="108670644"/>
<feature type="region of interest" description="Disordered" evidence="1">
    <location>
        <begin position="399"/>
        <end position="423"/>
    </location>
</feature>
<feature type="compositionally biased region" description="Polar residues" evidence="1">
    <location>
        <begin position="1166"/>
        <end position="1177"/>
    </location>
</feature>